<keyword evidence="2" id="KW-1185">Reference proteome</keyword>
<sequence>GPRGKFLSEGLSTVKWASPTTNTLCRTAPWLTKLCSTQGGPASPSPFALKISDIYRNREGNLHQRNRGRMYRHRQINNKVYRREHRHRWTRTAVVDAVKHSPHGIQTLCHPEGLSADVCGAAASFSWSLPLHNPTLRFAIWSLAAPLGFRSVTLTLTRWAFAR</sequence>
<dbReference type="EMBL" id="JAFBMS010000666">
    <property type="protein sequence ID" value="KAG9330291.1"/>
    <property type="molecule type" value="Genomic_DNA"/>
</dbReference>
<accession>A0A8T2MWB5</accession>
<comment type="caution">
    <text evidence="1">The sequence shown here is derived from an EMBL/GenBank/DDBJ whole genome shotgun (WGS) entry which is preliminary data.</text>
</comment>
<dbReference type="AlphaFoldDB" id="A0A8T2MWB5"/>
<dbReference type="Proteomes" id="UP000824540">
    <property type="component" value="Unassembled WGS sequence"/>
</dbReference>
<reference evidence="1" key="1">
    <citation type="thesis" date="2021" institute="BYU ScholarsArchive" country="Provo, UT, USA">
        <title>Applications of and Algorithms for Genome Assembly and Genomic Analyses with an Emphasis on Marine Teleosts.</title>
        <authorList>
            <person name="Pickett B.D."/>
        </authorList>
    </citation>
    <scope>NUCLEOTIDE SEQUENCE</scope>
    <source>
        <strain evidence="1">HI-2016</strain>
    </source>
</reference>
<name>A0A8T2MWB5_9TELE</name>
<evidence type="ECO:0000313" key="1">
    <source>
        <dbReference type="EMBL" id="KAG9330291.1"/>
    </source>
</evidence>
<feature type="non-terminal residue" evidence="1">
    <location>
        <position position="1"/>
    </location>
</feature>
<proteinExistence type="predicted"/>
<gene>
    <name evidence="1" type="ORF">JZ751_025866</name>
</gene>
<protein>
    <submittedName>
        <fullName evidence="1">Uncharacterized protein</fullName>
    </submittedName>
</protein>
<organism evidence="1 2">
    <name type="scientific">Albula glossodonta</name>
    <name type="common">roundjaw bonefish</name>
    <dbReference type="NCBI Taxonomy" id="121402"/>
    <lineage>
        <taxon>Eukaryota</taxon>
        <taxon>Metazoa</taxon>
        <taxon>Chordata</taxon>
        <taxon>Craniata</taxon>
        <taxon>Vertebrata</taxon>
        <taxon>Euteleostomi</taxon>
        <taxon>Actinopterygii</taxon>
        <taxon>Neopterygii</taxon>
        <taxon>Teleostei</taxon>
        <taxon>Albuliformes</taxon>
        <taxon>Albulidae</taxon>
        <taxon>Albula</taxon>
    </lineage>
</organism>
<evidence type="ECO:0000313" key="2">
    <source>
        <dbReference type="Proteomes" id="UP000824540"/>
    </source>
</evidence>